<name>A0A4P6K066_KTERU</name>
<dbReference type="RefSeq" id="WP_129891848.1">
    <property type="nucleotide sequence ID" value="NZ_CP035758.1"/>
</dbReference>
<dbReference type="OrthoDB" id="2485468at2"/>
<feature type="domain" description="Protein kinase" evidence="1">
    <location>
        <begin position="41"/>
        <end position="350"/>
    </location>
</feature>
<dbReference type="Gene3D" id="1.10.510.10">
    <property type="entry name" value="Transferase(Phosphotransferase) domain 1"/>
    <property type="match status" value="1"/>
</dbReference>
<dbReference type="EMBL" id="CP035758">
    <property type="protein sequence ID" value="QBD80786.1"/>
    <property type="molecule type" value="Genomic_DNA"/>
</dbReference>
<dbReference type="GO" id="GO:0005524">
    <property type="term" value="F:ATP binding"/>
    <property type="evidence" value="ECO:0007669"/>
    <property type="project" value="InterPro"/>
</dbReference>
<evidence type="ECO:0000259" key="1">
    <source>
        <dbReference type="PROSITE" id="PS50011"/>
    </source>
</evidence>
<dbReference type="SMART" id="SM00220">
    <property type="entry name" value="S_TKc"/>
    <property type="match status" value="1"/>
</dbReference>
<sequence length="1019" mass="116825">MAGRLSYDDAMRFAAIRLKIQDPELKQGKVETSKAQTALGTLERPWGIEGGFAVVYKFRTRSGSFRALRCFRVPMSPDMQFRYERLGPYFHMHLPAITTDFTYHASGILVKEAGQPDTVYPIIEMDWIEGDTLSDKIDALCRQRDKAGLKTLSQQWLALITCLHKAGVAHGDLAGQNVMVRHDGRLVLIDYDGVYIPAFAQLNSIVLGQPDYQHPQSAQRKFNEHMDAFSALVIYVVLLALSLAPDLWNAYTRRGNRGEALDSNLLFKEDDFKEPQRSKLFRDLELRADPQVQRFILALKQACQQPIDQVRFPFHLIDPDYEKREALDRLNAAISTDDDELIGKSWHPLLENYQPARQQRERAKLAQQRVQALARFRTALQTGKLAQIANQYDPILNGSKNVTPDEREAVRLARIFLEAYREQKQDDEALLESSAALHKLALSVPIAFTQGQQRSIELAQKRRQLRHDVRAALKGREIEALAACYAELAYLSQFLADEERQCIELAQDFVMACATNDDARIIELYETIRQAAQFASLRFTQQQRERIELARRHNEALALLQTALKSQRARTIAEAYIPLLRSSKGLAAEEHSFLAQVSSFVQAYDCDDDEGISKAFNALLQPSCSYLLQFTDAEFERISRAEQRYSRLQAFQAALASQNLQQIVEIYQQFAPTLRTMQAFTQEQREIVRLAQNFRRGYAEDNDKLLLAAFEEIASSVYQSRLRFTAEEEQRISMAQQYAEQLRIFAKALKSNEAEQIINSYESLAVHLRCQLSPAETAMVASARDYLTNYQHFQRSLQGGNEREIRQAYKRISNHALLKLQPDEQTYVRRLQQVQTLEEMLHNGQQEKALQMARKLEVQDLRALQPLQSDLNRALRRYIRGHELEQVQVYIQAAGGRRSLVVGWRWPKDEQIRDGLLIYSAFDYPPLIRYTADIQAAQFHHAIRRAHEPFYRAEIDIGNHALLYVRVCAAIREFWGDLSEAQGPFAPPRERRILVSTGIEQIAQLASSASSLNSRRKII</sequence>
<keyword evidence="3" id="KW-1185">Reference proteome</keyword>
<dbReference type="InterPro" id="IPR011009">
    <property type="entry name" value="Kinase-like_dom_sf"/>
</dbReference>
<accession>A0A4P6K066</accession>
<evidence type="ECO:0000313" key="2">
    <source>
        <dbReference type="EMBL" id="QBD80786.1"/>
    </source>
</evidence>
<evidence type="ECO:0000313" key="3">
    <source>
        <dbReference type="Proteomes" id="UP000290365"/>
    </source>
</evidence>
<dbReference type="Proteomes" id="UP000290365">
    <property type="component" value="Chromosome"/>
</dbReference>
<dbReference type="KEGG" id="kbs:EPA93_34395"/>
<proteinExistence type="predicted"/>
<dbReference type="PROSITE" id="PS50011">
    <property type="entry name" value="PROTEIN_KINASE_DOM"/>
    <property type="match status" value="1"/>
</dbReference>
<dbReference type="AlphaFoldDB" id="A0A4P6K066"/>
<dbReference type="SUPFAM" id="SSF56112">
    <property type="entry name" value="Protein kinase-like (PK-like)"/>
    <property type="match status" value="1"/>
</dbReference>
<reference evidence="2 3" key="1">
    <citation type="submission" date="2019-01" db="EMBL/GenBank/DDBJ databases">
        <title>Ktedonosporobacter rubrisoli SCAWS-G2.</title>
        <authorList>
            <person name="Huang Y."/>
            <person name="Yan B."/>
        </authorList>
    </citation>
    <scope>NUCLEOTIDE SEQUENCE [LARGE SCALE GENOMIC DNA]</scope>
    <source>
        <strain evidence="2 3">SCAWS-G2</strain>
    </source>
</reference>
<gene>
    <name evidence="2" type="ORF">EPA93_34395</name>
</gene>
<protein>
    <recommendedName>
        <fullName evidence="1">Protein kinase domain-containing protein</fullName>
    </recommendedName>
</protein>
<organism evidence="2 3">
    <name type="scientific">Ktedonosporobacter rubrisoli</name>
    <dbReference type="NCBI Taxonomy" id="2509675"/>
    <lineage>
        <taxon>Bacteria</taxon>
        <taxon>Bacillati</taxon>
        <taxon>Chloroflexota</taxon>
        <taxon>Ktedonobacteria</taxon>
        <taxon>Ktedonobacterales</taxon>
        <taxon>Ktedonosporobacteraceae</taxon>
        <taxon>Ktedonosporobacter</taxon>
    </lineage>
</organism>
<dbReference type="InterPro" id="IPR000719">
    <property type="entry name" value="Prot_kinase_dom"/>
</dbReference>
<dbReference type="GO" id="GO:0004672">
    <property type="term" value="F:protein kinase activity"/>
    <property type="evidence" value="ECO:0007669"/>
    <property type="project" value="InterPro"/>
</dbReference>